<gene>
    <name evidence="2" type="ORF">V6N11_078752</name>
</gene>
<dbReference type="PROSITE" id="PS00798">
    <property type="entry name" value="ALDOKETO_REDUCTASE_1"/>
    <property type="match status" value="1"/>
</dbReference>
<dbReference type="Pfam" id="PF00248">
    <property type="entry name" value="Aldo_ket_red"/>
    <property type="match status" value="1"/>
</dbReference>
<sequence length="136" mass="15350">MRKQTTPKVLDSCNLKHLEVLCLRHLSCPTTFGREMADNRIKFFELNTGAKIPSVGLGTYGAKHGVLQNTVITAIKVGYRHIDCASMYNNEKEIGYALKKVFGEGMVRRQDVWVTSKLWCTDHLPEDVPKALNKTL</sequence>
<dbReference type="InterPro" id="IPR036812">
    <property type="entry name" value="NAD(P)_OxRdtase_dom_sf"/>
</dbReference>
<dbReference type="Proteomes" id="UP001396334">
    <property type="component" value="Unassembled WGS sequence"/>
</dbReference>
<dbReference type="InterPro" id="IPR020471">
    <property type="entry name" value="AKR"/>
</dbReference>
<evidence type="ECO:0000313" key="2">
    <source>
        <dbReference type="EMBL" id="KAK9016249.1"/>
    </source>
</evidence>
<proteinExistence type="predicted"/>
<dbReference type="Gene3D" id="3.20.20.100">
    <property type="entry name" value="NADP-dependent oxidoreductase domain"/>
    <property type="match status" value="1"/>
</dbReference>
<feature type="domain" description="NADP-dependent oxidoreductase" evidence="1">
    <location>
        <begin position="68"/>
        <end position="135"/>
    </location>
</feature>
<comment type="caution">
    <text evidence="2">The sequence shown here is derived from an EMBL/GenBank/DDBJ whole genome shotgun (WGS) entry which is preliminary data.</text>
</comment>
<keyword evidence="3" id="KW-1185">Reference proteome</keyword>
<protein>
    <recommendedName>
        <fullName evidence="1">NADP-dependent oxidoreductase domain-containing protein</fullName>
    </recommendedName>
</protein>
<evidence type="ECO:0000259" key="1">
    <source>
        <dbReference type="Pfam" id="PF00248"/>
    </source>
</evidence>
<reference evidence="2 3" key="1">
    <citation type="journal article" date="2024" name="G3 (Bethesda)">
        <title>Genome assembly of Hibiscus sabdariffa L. provides insights into metabolisms of medicinal natural products.</title>
        <authorList>
            <person name="Kim T."/>
        </authorList>
    </citation>
    <scope>NUCLEOTIDE SEQUENCE [LARGE SCALE GENOMIC DNA]</scope>
    <source>
        <strain evidence="2">TK-2024</strain>
        <tissue evidence="2">Old leaves</tissue>
    </source>
</reference>
<dbReference type="InterPro" id="IPR023210">
    <property type="entry name" value="NADP_OxRdtase_dom"/>
</dbReference>
<dbReference type="EMBL" id="JBBPBN010000020">
    <property type="protein sequence ID" value="KAK9016249.1"/>
    <property type="molecule type" value="Genomic_DNA"/>
</dbReference>
<evidence type="ECO:0000313" key="3">
    <source>
        <dbReference type="Proteomes" id="UP001396334"/>
    </source>
</evidence>
<organism evidence="2 3">
    <name type="scientific">Hibiscus sabdariffa</name>
    <name type="common">roselle</name>
    <dbReference type="NCBI Taxonomy" id="183260"/>
    <lineage>
        <taxon>Eukaryota</taxon>
        <taxon>Viridiplantae</taxon>
        <taxon>Streptophyta</taxon>
        <taxon>Embryophyta</taxon>
        <taxon>Tracheophyta</taxon>
        <taxon>Spermatophyta</taxon>
        <taxon>Magnoliopsida</taxon>
        <taxon>eudicotyledons</taxon>
        <taxon>Gunneridae</taxon>
        <taxon>Pentapetalae</taxon>
        <taxon>rosids</taxon>
        <taxon>malvids</taxon>
        <taxon>Malvales</taxon>
        <taxon>Malvaceae</taxon>
        <taxon>Malvoideae</taxon>
        <taxon>Hibiscus</taxon>
    </lineage>
</organism>
<dbReference type="PANTHER" id="PTHR11732">
    <property type="entry name" value="ALDO/KETO REDUCTASE"/>
    <property type="match status" value="1"/>
</dbReference>
<accession>A0ABR2RU27</accession>
<dbReference type="SUPFAM" id="SSF51430">
    <property type="entry name" value="NAD(P)-linked oxidoreductase"/>
    <property type="match status" value="1"/>
</dbReference>
<dbReference type="InterPro" id="IPR018170">
    <property type="entry name" value="Aldo/ket_reductase_CS"/>
</dbReference>
<name>A0ABR2RU27_9ROSI</name>